<evidence type="ECO:0000256" key="6">
    <source>
        <dbReference type="SAM" id="MobiDB-lite"/>
    </source>
</evidence>
<dbReference type="SMART" id="SM00091">
    <property type="entry name" value="PAS"/>
    <property type="match status" value="1"/>
</dbReference>
<dbReference type="PANTHER" id="PTHR43047:SF72">
    <property type="entry name" value="OSMOSENSING HISTIDINE PROTEIN KINASE SLN1"/>
    <property type="match status" value="1"/>
</dbReference>
<feature type="compositionally biased region" description="Polar residues" evidence="6">
    <location>
        <begin position="340"/>
        <end position="356"/>
    </location>
</feature>
<keyword evidence="3" id="KW-0597">Phosphoprotein</keyword>
<dbReference type="InterPro" id="IPR003661">
    <property type="entry name" value="HisK_dim/P_dom"/>
</dbReference>
<dbReference type="GO" id="GO:0000155">
    <property type="term" value="F:phosphorelay sensor kinase activity"/>
    <property type="evidence" value="ECO:0007669"/>
    <property type="project" value="InterPro"/>
</dbReference>
<dbReference type="EC" id="2.7.13.3" evidence="2"/>
<protein>
    <recommendedName>
        <fullName evidence="2">histidine kinase</fullName>
        <ecNumber evidence="2">2.7.13.3</ecNumber>
    </recommendedName>
</protein>
<dbReference type="InterPro" id="IPR035965">
    <property type="entry name" value="PAS-like_dom_sf"/>
</dbReference>
<feature type="region of interest" description="Disordered" evidence="6">
    <location>
        <begin position="665"/>
        <end position="750"/>
    </location>
</feature>
<keyword evidence="4" id="KW-0808">Transferase</keyword>
<feature type="region of interest" description="Disordered" evidence="6">
    <location>
        <begin position="515"/>
        <end position="537"/>
    </location>
</feature>
<feature type="compositionally biased region" description="Polar residues" evidence="6">
    <location>
        <begin position="528"/>
        <end position="537"/>
    </location>
</feature>
<dbReference type="Gene3D" id="1.10.287.130">
    <property type="match status" value="1"/>
</dbReference>
<dbReference type="InterPro" id="IPR003594">
    <property type="entry name" value="HATPase_dom"/>
</dbReference>
<feature type="compositionally biased region" description="Low complexity" evidence="6">
    <location>
        <begin position="785"/>
        <end position="810"/>
    </location>
</feature>
<evidence type="ECO:0000259" key="8">
    <source>
        <dbReference type="PROSITE" id="PS50112"/>
    </source>
</evidence>
<feature type="domain" description="Histidine kinase" evidence="7">
    <location>
        <begin position="1159"/>
        <end position="1379"/>
    </location>
</feature>
<dbReference type="Gene3D" id="3.30.450.20">
    <property type="entry name" value="PAS domain"/>
    <property type="match status" value="1"/>
</dbReference>
<dbReference type="Proteomes" id="UP000234881">
    <property type="component" value="Unassembled WGS sequence"/>
</dbReference>
<dbReference type="InterPro" id="IPR000014">
    <property type="entry name" value="PAS"/>
</dbReference>
<organism evidence="9 10">
    <name type="scientific">Cohaesibacter celericrescens</name>
    <dbReference type="NCBI Taxonomy" id="2067669"/>
    <lineage>
        <taxon>Bacteria</taxon>
        <taxon>Pseudomonadati</taxon>
        <taxon>Pseudomonadota</taxon>
        <taxon>Alphaproteobacteria</taxon>
        <taxon>Hyphomicrobiales</taxon>
        <taxon>Cohaesibacteraceae</taxon>
    </lineage>
</organism>
<feature type="region of interest" description="Disordered" evidence="6">
    <location>
        <begin position="590"/>
        <end position="638"/>
    </location>
</feature>
<evidence type="ECO:0000256" key="2">
    <source>
        <dbReference type="ARBA" id="ARBA00012438"/>
    </source>
</evidence>
<dbReference type="PRINTS" id="PR00344">
    <property type="entry name" value="BCTRLSENSOR"/>
</dbReference>
<gene>
    <name evidence="9" type="ORF">C0081_21640</name>
</gene>
<comment type="catalytic activity">
    <reaction evidence="1">
        <text>ATP + protein L-histidine = ADP + protein N-phospho-L-histidine.</text>
        <dbReference type="EC" id="2.7.13.3"/>
    </reaction>
</comment>
<dbReference type="GO" id="GO:0005886">
    <property type="term" value="C:plasma membrane"/>
    <property type="evidence" value="ECO:0007669"/>
    <property type="project" value="TreeGrafter"/>
</dbReference>
<accession>A0A2N5XKA7</accession>
<dbReference type="InterPro" id="IPR036890">
    <property type="entry name" value="HATPase_C_sf"/>
</dbReference>
<dbReference type="Pfam" id="PF02518">
    <property type="entry name" value="HATPase_c"/>
    <property type="match status" value="1"/>
</dbReference>
<dbReference type="CDD" id="cd00082">
    <property type="entry name" value="HisKA"/>
    <property type="match status" value="1"/>
</dbReference>
<proteinExistence type="predicted"/>
<dbReference type="NCBIfam" id="TIGR00229">
    <property type="entry name" value="sensory_box"/>
    <property type="match status" value="1"/>
</dbReference>
<comment type="caution">
    <text evidence="9">The sequence shown here is derived from an EMBL/GenBank/DDBJ whole genome shotgun (WGS) entry which is preliminary data.</text>
</comment>
<dbReference type="SMART" id="SM00387">
    <property type="entry name" value="HATPase_c"/>
    <property type="match status" value="1"/>
</dbReference>
<feature type="compositionally biased region" description="Polar residues" evidence="6">
    <location>
        <begin position="844"/>
        <end position="853"/>
    </location>
</feature>
<feature type="region of interest" description="Disordered" evidence="6">
    <location>
        <begin position="840"/>
        <end position="869"/>
    </location>
</feature>
<dbReference type="InterPro" id="IPR013767">
    <property type="entry name" value="PAS_fold"/>
</dbReference>
<dbReference type="SUPFAM" id="SSF47384">
    <property type="entry name" value="Homodimeric domain of signal transducing histidine kinase"/>
    <property type="match status" value="1"/>
</dbReference>
<evidence type="ECO:0000256" key="1">
    <source>
        <dbReference type="ARBA" id="ARBA00000085"/>
    </source>
</evidence>
<reference evidence="9 10" key="1">
    <citation type="submission" date="2018-01" db="EMBL/GenBank/DDBJ databases">
        <title>The draft genome sequence of Cohaesibacter sp. H1304.</title>
        <authorList>
            <person name="Wang N.-N."/>
            <person name="Du Z.-J."/>
        </authorList>
    </citation>
    <scope>NUCLEOTIDE SEQUENCE [LARGE SCALE GENOMIC DNA]</scope>
    <source>
        <strain evidence="9 10">H1304</strain>
    </source>
</reference>
<evidence type="ECO:0000313" key="9">
    <source>
        <dbReference type="EMBL" id="PLW74915.1"/>
    </source>
</evidence>
<name>A0A2N5XKA7_9HYPH</name>
<evidence type="ECO:0000259" key="7">
    <source>
        <dbReference type="PROSITE" id="PS50109"/>
    </source>
</evidence>
<dbReference type="SUPFAM" id="SSF55785">
    <property type="entry name" value="PYP-like sensor domain (PAS domain)"/>
    <property type="match status" value="1"/>
</dbReference>
<feature type="compositionally biased region" description="Basic and acidic residues" evidence="6">
    <location>
        <begin position="774"/>
        <end position="784"/>
    </location>
</feature>
<dbReference type="Pfam" id="PF00512">
    <property type="entry name" value="HisKA"/>
    <property type="match status" value="1"/>
</dbReference>
<dbReference type="GO" id="GO:0006355">
    <property type="term" value="P:regulation of DNA-templated transcription"/>
    <property type="evidence" value="ECO:0007669"/>
    <property type="project" value="InterPro"/>
</dbReference>
<dbReference type="Pfam" id="PF00989">
    <property type="entry name" value="PAS"/>
    <property type="match status" value="1"/>
</dbReference>
<dbReference type="SMART" id="SM00388">
    <property type="entry name" value="HisKA"/>
    <property type="match status" value="1"/>
</dbReference>
<sequence length="1388" mass="149734">MPKRWSEIRKEHHMHESQSASLAMPFLTLTAHPAIGAVLLDPRPAWVWNSEGSRILWANVAGVAFFGEPSMDALLNRTFGDVHPARRHLSRLARNARADTPVLDRLRFFLGDTAVTASCLCKRLDVQGEGVLLIMATDQPDAGHSDQVQRQLFLDMLVKDTDMQAVIFDNLGQTLAHSGSIDCLPLAPKQLQLMMTEADTPLRLAADTISHNDTQFIVALARIGEENVRHYLAIVQDAGADQGIDTRALLFAELDDGVFDENAIEDTDNVADIFGNDFGLENTTPNTTNVTDLAKHLQNIEDVHPFLSDLPSVNPFLDRPHHYDDNVTVLKDRSKRTAPTKASLSSGASMPETPSNVVALPFGMDNTESDGIDDKATSKNPAKSAQDVDATPPYEFDDDGGLYHFVWESDEVGRFNYISPDLAQAVGPDYADLIGLSWPEIADRFKMDQDGVVAKAFEARDTWAGLTVLWPIQGRTLRAPVELTGLPVFGRYHGFQGFRGFGVCNTKTLKSGIDPSTDAGIHAPTTPDAPTSPQFEGNSDLMSDELLLAARNAVVAAEETVSAGSSAADALHEEPMETLEQDGVDAVHDEVNDPSTAQKDPGDLAAQKAAEGGDGSRQQEDEPQTSHSGNDPYDLVSTLLSGSTKGVKESLLGDKDDDADQSATVIDTQSATDADPDGAGRSEALSDGERDAFDSIAAALTDGPFQDSDKQNDANLITSTSGADRPNTSDIVTETPSKARPQMDETLRSAASSAFREILAMDPAFRHMRGHMAKLSEDKSEYSKDSSSTENTPSDTAPSTETTSPSETIPGEPPIVQDFEASEVADDAMLPSEVLPAEKGDEATASNDTQDANQIIAPTVEGTTDKVPRVDDADAETDAADMSNVEAETASLWDSKDSSSPLINLLDKLPTAIIVSAGSTILFASRKALRLLSFETSADLEKAGGMEGLFTGRPGDWLTKTDGRTTLRGGKGVPVSVLATISSINWGDRPAAMLSFEDAQETAPKTGVSEEDEKIAELEAILDAATDGVVVLDGDGMILRMNHSAEALFETDRHDVAGDSFLTLLAEESHNDTLTYLESLKSNGVASILNDGREIVGRVKSGGMLRLFMTMGRIAIPGTNRFGVVLRDIAQRKRAEELLLTQKLGAETASQQKSDMLAKVSHEIRTPLNAIIGFSEVMMDERFGAIGSTRYKDYLKDISISGKHIMNLLNDLLDLSKVEAGKMEMQFEPTQLNRLVSESVGLMQPQASRDQIIIRTSFGSNLPDVAGDDRSLRQIILNLLSNALKFTDTGGQVIVSTGYEESGDVVLRIRDTGIGMNEEELKIALEPFRQVSTTRSALQGTGLGLPLTKALVEANQFRFAMTSKKGYGTLVEVTIPKERVILKQDAGQ</sequence>
<dbReference type="EMBL" id="PKUQ01000055">
    <property type="protein sequence ID" value="PLW74915.1"/>
    <property type="molecule type" value="Genomic_DNA"/>
</dbReference>
<dbReference type="CDD" id="cd00130">
    <property type="entry name" value="PAS"/>
    <property type="match status" value="1"/>
</dbReference>
<dbReference type="InterPro" id="IPR036097">
    <property type="entry name" value="HisK_dim/P_sf"/>
</dbReference>
<feature type="region of interest" description="Disordered" evidence="6">
    <location>
        <begin position="327"/>
        <end position="394"/>
    </location>
</feature>
<feature type="compositionally biased region" description="Polar residues" evidence="6">
    <location>
        <begin position="713"/>
        <end position="736"/>
    </location>
</feature>
<dbReference type="SUPFAM" id="SSF55874">
    <property type="entry name" value="ATPase domain of HSP90 chaperone/DNA topoisomerase II/histidine kinase"/>
    <property type="match status" value="1"/>
</dbReference>
<dbReference type="Gene3D" id="3.30.565.10">
    <property type="entry name" value="Histidine kinase-like ATPase, C-terminal domain"/>
    <property type="match status" value="1"/>
</dbReference>
<evidence type="ECO:0000256" key="5">
    <source>
        <dbReference type="ARBA" id="ARBA00022777"/>
    </source>
</evidence>
<evidence type="ECO:0000256" key="3">
    <source>
        <dbReference type="ARBA" id="ARBA00022553"/>
    </source>
</evidence>
<keyword evidence="10" id="KW-1185">Reference proteome</keyword>
<feature type="region of interest" description="Disordered" evidence="6">
    <location>
        <begin position="770"/>
        <end position="814"/>
    </location>
</feature>
<dbReference type="GO" id="GO:0009927">
    <property type="term" value="F:histidine phosphotransfer kinase activity"/>
    <property type="evidence" value="ECO:0007669"/>
    <property type="project" value="TreeGrafter"/>
</dbReference>
<dbReference type="InterPro" id="IPR005467">
    <property type="entry name" value="His_kinase_dom"/>
</dbReference>
<dbReference type="PANTHER" id="PTHR43047">
    <property type="entry name" value="TWO-COMPONENT HISTIDINE PROTEIN KINASE"/>
    <property type="match status" value="1"/>
</dbReference>
<keyword evidence="5" id="KW-0418">Kinase</keyword>
<dbReference type="PROSITE" id="PS50109">
    <property type="entry name" value="HIS_KIN"/>
    <property type="match status" value="1"/>
</dbReference>
<feature type="domain" description="PAS" evidence="8">
    <location>
        <begin position="1014"/>
        <end position="1084"/>
    </location>
</feature>
<dbReference type="PROSITE" id="PS50112">
    <property type="entry name" value="PAS"/>
    <property type="match status" value="1"/>
</dbReference>
<dbReference type="InterPro" id="IPR004358">
    <property type="entry name" value="Sig_transdc_His_kin-like_C"/>
</dbReference>
<dbReference type="OrthoDB" id="9801651at2"/>
<evidence type="ECO:0000256" key="4">
    <source>
        <dbReference type="ARBA" id="ARBA00022679"/>
    </source>
</evidence>
<evidence type="ECO:0000313" key="10">
    <source>
        <dbReference type="Proteomes" id="UP000234881"/>
    </source>
</evidence>